<dbReference type="AlphaFoldDB" id="A0AB38YHQ6"/>
<name>A0AB38YHQ6_9GAMM</name>
<reference evidence="2" key="1">
    <citation type="submission" date="2022-07" db="EMBL/GenBank/DDBJ databases">
        <title>Complete genome sequence of Salinispirillum sp. LH10-3-1 capable of multiple carbohydrate inversion isolated from a soda lake.</title>
        <authorList>
            <person name="Liu J."/>
            <person name="Zhai Y."/>
            <person name="Zhang H."/>
            <person name="Yang H."/>
            <person name="Qu J."/>
            <person name="Li J."/>
        </authorList>
    </citation>
    <scope>NUCLEOTIDE SEQUENCE</scope>
    <source>
        <strain evidence="2">LH 10-3-1</strain>
    </source>
</reference>
<dbReference type="PANTHER" id="PTHR39327">
    <property type="match status" value="1"/>
</dbReference>
<sequence length="227" mass="25514">MEGAVNRRPWRAWLFGLLLTTLASVATASGGATVDSARMERAMVADFGEAGLFMLQRWLDFVESARSLSEQEQLTAVNDFFNTYIEWVEDIVLWGEEDYWSTPMETLGMAAGDCEDYSIAKYMTLRLLGVPNERLRLIYVNAQYRGASVAHMVLGYYPSPTAVPQILDNINPTIVPANQRTDLRPVFSFNDRGLWVGNSAAPAAEPTARLSRWGDVLQRMQQEGFQF</sequence>
<evidence type="ECO:0000313" key="2">
    <source>
        <dbReference type="EMBL" id="WLD58817.1"/>
    </source>
</evidence>
<protein>
    <submittedName>
        <fullName evidence="2">Transglutaminase-like cysteine peptidase</fullName>
    </submittedName>
</protein>
<keyword evidence="1" id="KW-0732">Signal</keyword>
<feature type="chain" id="PRO_5044312192" evidence="1">
    <location>
        <begin position="29"/>
        <end position="227"/>
    </location>
</feature>
<dbReference type="SUPFAM" id="SSF54001">
    <property type="entry name" value="Cysteine proteinases"/>
    <property type="match status" value="1"/>
</dbReference>
<dbReference type="RefSeq" id="WP_304996103.1">
    <property type="nucleotide sequence ID" value="NZ_CP101717.1"/>
</dbReference>
<gene>
    <name evidence="2" type="ORF">NFC81_03230</name>
</gene>
<dbReference type="Pfam" id="PF06035">
    <property type="entry name" value="Peptidase_C93"/>
    <property type="match status" value="1"/>
</dbReference>
<evidence type="ECO:0000256" key="1">
    <source>
        <dbReference type="SAM" id="SignalP"/>
    </source>
</evidence>
<dbReference type="PANTHER" id="PTHR39327:SF1">
    <property type="entry name" value="BLR5470 PROTEIN"/>
    <property type="match status" value="1"/>
</dbReference>
<organism evidence="2">
    <name type="scientific">Salinispirillum sp. LH 10-3-1</name>
    <dbReference type="NCBI Taxonomy" id="2952525"/>
    <lineage>
        <taxon>Bacteria</taxon>
        <taxon>Pseudomonadati</taxon>
        <taxon>Pseudomonadota</taxon>
        <taxon>Gammaproteobacteria</taxon>
        <taxon>Oceanospirillales</taxon>
        <taxon>Saccharospirillaceae</taxon>
        <taxon>Salinispirillum</taxon>
    </lineage>
</organism>
<dbReference type="EMBL" id="CP101717">
    <property type="protein sequence ID" value="WLD58817.1"/>
    <property type="molecule type" value="Genomic_DNA"/>
</dbReference>
<feature type="signal peptide" evidence="1">
    <location>
        <begin position="1"/>
        <end position="28"/>
    </location>
</feature>
<accession>A0AB38YHQ6</accession>
<dbReference type="InterPro" id="IPR010319">
    <property type="entry name" value="Transglutaminase-like_Cys_pept"/>
</dbReference>
<dbReference type="InterPro" id="IPR038765">
    <property type="entry name" value="Papain-like_cys_pep_sf"/>
</dbReference>
<dbReference type="Gene3D" id="3.10.620.30">
    <property type="match status" value="1"/>
</dbReference>
<proteinExistence type="predicted"/>